<organism evidence="1 2">
    <name type="scientific">Campylobacter concisus</name>
    <dbReference type="NCBI Taxonomy" id="199"/>
    <lineage>
        <taxon>Bacteria</taxon>
        <taxon>Pseudomonadati</taxon>
        <taxon>Campylobacterota</taxon>
        <taxon>Epsilonproteobacteria</taxon>
        <taxon>Campylobacterales</taxon>
        <taxon>Campylobacteraceae</taxon>
        <taxon>Campylobacter</taxon>
    </lineage>
</organism>
<dbReference type="AlphaFoldDB" id="A0A7S9S931"/>
<sequence>MQSEKTKNLLDEVNETIDFIFRTCNRNGGTKKALEDKKLSREILKDKFQSIFSKFGQIDEASFKSAILANEEAKELNEIAMALEIDKDVSLLELERAINFDLTSVKEEIYKFQNNIR</sequence>
<protein>
    <submittedName>
        <fullName evidence="1">Uncharacterized protein</fullName>
    </submittedName>
</protein>
<name>A0A7S9S931_9BACT</name>
<evidence type="ECO:0000313" key="2">
    <source>
        <dbReference type="Proteomes" id="UP000594571"/>
    </source>
</evidence>
<gene>
    <name evidence="1" type="ORF">CVS89_09560</name>
</gene>
<dbReference type="RefSeq" id="WP_103637331.1">
    <property type="nucleotide sequence ID" value="NZ_CP049234.1"/>
</dbReference>
<reference evidence="1 2" key="1">
    <citation type="journal article" date="2018" name="Emerg. Microbes Infect.">
        <title>Genomic analysis of oral Campylobacter concisus strains identified a potential bacterial molecular marker associated with active Crohn's disease.</title>
        <authorList>
            <person name="Liu F."/>
            <person name="Ma R."/>
            <person name="Tay C.Y.A."/>
            <person name="Octavia S."/>
            <person name="Lan R."/>
            <person name="Chung H.K.L."/>
            <person name="Riordan S.M."/>
            <person name="Grimm M.C."/>
            <person name="Leong R.W."/>
            <person name="Tanaka M.M."/>
            <person name="Connor S."/>
            <person name="Zhang L."/>
        </authorList>
    </citation>
    <scope>NUCLEOTIDE SEQUENCE [LARGE SCALE GENOMIC DNA]</scope>
    <source>
        <strain evidence="1 2">H16O-S1</strain>
    </source>
</reference>
<evidence type="ECO:0000313" key="1">
    <source>
        <dbReference type="EMBL" id="QPH98478.1"/>
    </source>
</evidence>
<dbReference type="EMBL" id="CP049263">
    <property type="protein sequence ID" value="QPH98478.1"/>
    <property type="molecule type" value="Genomic_DNA"/>
</dbReference>
<proteinExistence type="predicted"/>
<accession>A0A7S9S931</accession>
<reference evidence="1 2" key="2">
    <citation type="journal article" date="2020" name="Microb. Genom.">
        <title>Analysis of complete Campylobacter concisus genomes identifies genomospecies features, secretion systems and novel plasmids and their association with severe ulcerative colitis.</title>
        <authorList>
            <person name="Liu F."/>
            <person name="Chen S."/>
            <person name="Luu L.D.W."/>
            <person name="Lee S.A."/>
            <person name="Tay A.C.Y."/>
            <person name="Wu R."/>
            <person name="Riordan S.M."/>
            <person name="Lan R."/>
            <person name="Liu L."/>
            <person name="Zhang L."/>
        </authorList>
    </citation>
    <scope>NUCLEOTIDE SEQUENCE [LARGE SCALE GENOMIC DNA]</scope>
    <source>
        <strain evidence="1 2">H16O-S1</strain>
    </source>
</reference>
<dbReference type="Proteomes" id="UP000594571">
    <property type="component" value="Chromosome"/>
</dbReference>